<feature type="domain" description="DUF5977" evidence="1">
    <location>
        <begin position="959"/>
        <end position="1023"/>
    </location>
</feature>
<sequence length="1129" mass="126886">MILPFFGRSQEPLPMSLPQVMPPSPQAQMYMRYGEIPVDLSTGVPGISIPIYTLKAGKFELPINISYHASGNKVSDVASPVGLGWVLNAGGVIIQNIVSERDSYPVNFTPSQEIVNALGSQPGPDSRFLQYAENARYTNLGDVSSDRYVFNFNGMSGTFRYNIQTKQIETFPYTPLKIEKLEYGKISITDTDGVVWIFLEKGIQTGMNSASGGSVEYHLTEILLPGTNNKIEFTYINSNEYSTYSYSENARYGMNERYERWWRQFPPTDIPMDPSPWYLISETTFINARFLSPSPIRTDFKSPLLKNIKWKDQIISFEYMSDRLDPMKERLVQIKVAAANDEKNIFFKNAEYLGTDAKNYRMLLTGLEIGSEKYKFSYNPTALPKYPNHDEANFSDDFWGYYNGVHSSHIPFLWTNGSVNPYVLPVRSYTPSREPNINYGRAGIIESITYPTGGKTVFEFEQNRGKNVYLGISEKVDSVNFFGGLRVKTITNYLGNTLVGSRYYEYENGSTTTSITPDHFIKKKQVFNVPTIYDPEALYNKDDLRIYQNELGASAMNGYPISDYGGVGFYRKVIEYNGSKTANSGKTEFIFSAVSPRAAGSISQVDIGNIKPRLETKSEYVFRNNLFHLVRRVENNYQKIEIPRFVTGLIVTEGDLTTDPYPIFSEVLPASSYLNALRIMGYEFNSNFEFGQILADKSFYVLKQTHTENFLDNGNVNEYLSFTYDPSYRVLSPIETKFTDSDGALITEVSKYPFNFPSNPVCNQMVLRNMLSPVVEKIKSKNNQPVDKILTEYRLDNFSIVKGKIYYATGSNSYQPRIEFKRYDEDGNLLHVTKDSVLNISYLWSYKGEFPVAEVKNATYSQIENILGAGAISSFRALMPDKPAIDNFVNPLRAALPNSQIVSYSYSPLKGIRSITDAKKMSSVFEYDNLNRLLNIKNHGGNILKNYSYNYMPQEPVIYYNVLKTGTFTRNNCPAGKVGGQISYSIAAGTYSSTQSQEAADQKAIEALQTQGQAAANLNAKCTIPNPNPNNLFFVIENNAVQSMTGFLRINGVNVGALSIPSGQYQTFSFPPSSPSSTFSLQLNSGVIPDQSEISSIYGVFPGAVVPVNTILFDDVDFSSPETFTISLY</sequence>
<dbReference type="AlphaFoldDB" id="A0A2U2PDQ6"/>
<comment type="caution">
    <text evidence="2">The sequence shown here is derived from an EMBL/GenBank/DDBJ whole genome shotgun (WGS) entry which is preliminary data.</text>
</comment>
<reference evidence="2 3" key="1">
    <citation type="submission" date="2018-04" db="EMBL/GenBank/DDBJ databases">
        <title>Pedobacter chongqingensis sp. nov., isolated from a rottenly hemp rope.</title>
        <authorList>
            <person name="Cai Y."/>
        </authorList>
    </citation>
    <scope>NUCLEOTIDE SEQUENCE [LARGE SCALE GENOMIC DNA]</scope>
    <source>
        <strain evidence="2 3">FJ4-8</strain>
    </source>
</reference>
<evidence type="ECO:0000259" key="1">
    <source>
        <dbReference type="Pfam" id="PF19404"/>
    </source>
</evidence>
<gene>
    <name evidence="2" type="ORF">DDR33_15760</name>
</gene>
<accession>A0A2U2PDQ6</accession>
<evidence type="ECO:0000313" key="2">
    <source>
        <dbReference type="EMBL" id="PWG79527.1"/>
    </source>
</evidence>
<dbReference type="InterPro" id="IPR046020">
    <property type="entry name" value="DUF5977"/>
</dbReference>
<organism evidence="2 3">
    <name type="scientific">Pararcticibacter amylolyticus</name>
    <dbReference type="NCBI Taxonomy" id="2173175"/>
    <lineage>
        <taxon>Bacteria</taxon>
        <taxon>Pseudomonadati</taxon>
        <taxon>Bacteroidota</taxon>
        <taxon>Sphingobacteriia</taxon>
        <taxon>Sphingobacteriales</taxon>
        <taxon>Sphingobacteriaceae</taxon>
        <taxon>Pararcticibacter</taxon>
    </lineage>
</organism>
<evidence type="ECO:0000313" key="3">
    <source>
        <dbReference type="Proteomes" id="UP000245647"/>
    </source>
</evidence>
<dbReference type="Proteomes" id="UP000245647">
    <property type="component" value="Unassembled WGS sequence"/>
</dbReference>
<protein>
    <recommendedName>
        <fullName evidence="1">DUF5977 domain-containing protein</fullName>
    </recommendedName>
</protein>
<dbReference type="EMBL" id="QEAS01000013">
    <property type="protein sequence ID" value="PWG79527.1"/>
    <property type="molecule type" value="Genomic_DNA"/>
</dbReference>
<dbReference type="Pfam" id="PF19404">
    <property type="entry name" value="DUF5977"/>
    <property type="match status" value="1"/>
</dbReference>
<proteinExistence type="predicted"/>
<name>A0A2U2PDQ6_9SPHI</name>
<keyword evidence="3" id="KW-1185">Reference proteome</keyword>